<dbReference type="EMBL" id="MGAG01000010">
    <property type="protein sequence ID" value="OGK41722.1"/>
    <property type="molecule type" value="Genomic_DNA"/>
</dbReference>
<dbReference type="Gene3D" id="3.30.160.250">
    <property type="match status" value="1"/>
</dbReference>
<dbReference type="STRING" id="1802056.A2954_07050"/>
<evidence type="ECO:0000313" key="2">
    <source>
        <dbReference type="EMBL" id="OGK41722.1"/>
    </source>
</evidence>
<dbReference type="PANTHER" id="PTHR34504:SF2">
    <property type="entry name" value="UPF0150 PROTEIN SSL0259"/>
    <property type="match status" value="1"/>
</dbReference>
<dbReference type="PANTHER" id="PTHR34504">
    <property type="entry name" value="ANTITOXIN HICB"/>
    <property type="match status" value="1"/>
</dbReference>
<proteinExistence type="predicted"/>
<dbReference type="SUPFAM" id="SSF143100">
    <property type="entry name" value="TTHA1013/TTHA0281-like"/>
    <property type="match status" value="1"/>
</dbReference>
<comment type="caution">
    <text evidence="2">The sequence shown here is derived from an EMBL/GenBank/DDBJ whole genome shotgun (WGS) entry which is preliminary data.</text>
</comment>
<dbReference type="InterPro" id="IPR031807">
    <property type="entry name" value="HicB-like"/>
</dbReference>
<dbReference type="Pfam" id="PF15919">
    <property type="entry name" value="HicB_lk_antitox"/>
    <property type="match status" value="1"/>
</dbReference>
<organism evidence="2 3">
    <name type="scientific">Candidatus Roizmanbacteria bacterium RIFCSPLOWO2_01_FULL_37_12</name>
    <dbReference type="NCBI Taxonomy" id="1802056"/>
    <lineage>
        <taxon>Bacteria</taxon>
        <taxon>Candidatus Roizmaniibacteriota</taxon>
    </lineage>
</organism>
<reference evidence="2 3" key="1">
    <citation type="journal article" date="2016" name="Nat. Commun.">
        <title>Thousands of microbial genomes shed light on interconnected biogeochemical processes in an aquifer system.</title>
        <authorList>
            <person name="Anantharaman K."/>
            <person name="Brown C.T."/>
            <person name="Hug L.A."/>
            <person name="Sharon I."/>
            <person name="Castelle C.J."/>
            <person name="Probst A.J."/>
            <person name="Thomas B.C."/>
            <person name="Singh A."/>
            <person name="Wilkins M.J."/>
            <person name="Karaoz U."/>
            <person name="Brodie E.L."/>
            <person name="Williams K.H."/>
            <person name="Hubbard S.S."/>
            <person name="Banfield J.F."/>
        </authorList>
    </citation>
    <scope>NUCLEOTIDE SEQUENCE [LARGE SCALE GENOMIC DNA]</scope>
</reference>
<evidence type="ECO:0000313" key="3">
    <source>
        <dbReference type="Proteomes" id="UP000177698"/>
    </source>
</evidence>
<feature type="domain" description="HicB-like antitoxin of toxin-antitoxin system" evidence="1">
    <location>
        <begin position="3"/>
        <end position="54"/>
    </location>
</feature>
<dbReference type="InterPro" id="IPR051404">
    <property type="entry name" value="TA_system_antitoxin"/>
</dbReference>
<evidence type="ECO:0000259" key="1">
    <source>
        <dbReference type="Pfam" id="PF15919"/>
    </source>
</evidence>
<dbReference type="AlphaFoldDB" id="A0A1F7IED6"/>
<protein>
    <recommendedName>
        <fullName evidence="1">HicB-like antitoxin of toxin-antitoxin system domain-containing protein</fullName>
    </recommendedName>
</protein>
<sequence length="73" mass="8240">MEYITVFQEEKEGGYSVWVPELPGCASQGETFEEALSNIKEAIELYLEGADKIGKEETDYKKQFVVPVKVSYA</sequence>
<dbReference type="Proteomes" id="UP000177698">
    <property type="component" value="Unassembled WGS sequence"/>
</dbReference>
<accession>A0A1F7IED6</accession>
<name>A0A1F7IED6_9BACT</name>
<gene>
    <name evidence="2" type="ORF">A2954_07050</name>
</gene>
<dbReference type="InterPro" id="IPR035069">
    <property type="entry name" value="TTHA1013/TTHA0281-like"/>
</dbReference>